<evidence type="ECO:0000256" key="4">
    <source>
        <dbReference type="ARBA" id="ARBA00023136"/>
    </source>
</evidence>
<comment type="subcellular location">
    <subcellularLocation>
        <location evidence="1">Membrane</location>
        <topology evidence="1">Single-pass membrane protein</topology>
    </subcellularLocation>
</comment>
<dbReference type="RefSeq" id="XP_031024013.1">
    <property type="nucleotide sequence ID" value="XM_031170027.1"/>
</dbReference>
<evidence type="ECO:0000256" key="3">
    <source>
        <dbReference type="ARBA" id="ARBA00022989"/>
    </source>
</evidence>
<feature type="compositionally biased region" description="Low complexity" evidence="5">
    <location>
        <begin position="723"/>
        <end position="736"/>
    </location>
</feature>
<keyword evidence="2 6" id="KW-0812">Transmembrane</keyword>
<evidence type="ECO:0000256" key="6">
    <source>
        <dbReference type="SAM" id="Phobius"/>
    </source>
</evidence>
<feature type="compositionally biased region" description="Low complexity" evidence="5">
    <location>
        <begin position="309"/>
        <end position="321"/>
    </location>
</feature>
<dbReference type="GO" id="GO:0050290">
    <property type="term" value="F:sphingomyelin phosphodiesterase D activity"/>
    <property type="evidence" value="ECO:0007669"/>
    <property type="project" value="InterPro"/>
</dbReference>
<evidence type="ECO:0000256" key="2">
    <source>
        <dbReference type="ARBA" id="ARBA00022692"/>
    </source>
</evidence>
<dbReference type="PANTHER" id="PTHR12988">
    <property type="entry name" value="SPHINGOMYELIN PHOSPHODIESTERASE 4"/>
    <property type="match status" value="1"/>
</dbReference>
<dbReference type="Proteomes" id="UP000319731">
    <property type="component" value="Unassembled WGS sequence"/>
</dbReference>
<protein>
    <submittedName>
        <fullName evidence="7">Sphingomyelin phosphodiesterase</fullName>
    </submittedName>
</protein>
<feature type="region of interest" description="Disordered" evidence="5">
    <location>
        <begin position="301"/>
        <end position="323"/>
    </location>
</feature>
<name>A0A507C444_9FUNG</name>
<reference evidence="7 8" key="1">
    <citation type="journal article" date="2019" name="Sci. Rep.">
        <title>Comparative genomics of chytrid fungi reveal insights into the obligate biotrophic and pathogenic lifestyle of Synchytrium endobioticum.</title>
        <authorList>
            <person name="van de Vossenberg B.T.L.H."/>
            <person name="Warris S."/>
            <person name="Nguyen H.D.T."/>
            <person name="van Gent-Pelzer M.P.E."/>
            <person name="Joly D.L."/>
            <person name="van de Geest H.C."/>
            <person name="Bonants P.J.M."/>
            <person name="Smith D.S."/>
            <person name="Levesque C.A."/>
            <person name="van der Lee T.A.J."/>
        </authorList>
    </citation>
    <scope>NUCLEOTIDE SEQUENCE [LARGE SCALE GENOMIC DNA]</scope>
    <source>
        <strain evidence="7 8">JEL517</strain>
    </source>
</reference>
<dbReference type="AlphaFoldDB" id="A0A507C444"/>
<feature type="transmembrane region" description="Helical" evidence="6">
    <location>
        <begin position="1010"/>
        <end position="1030"/>
    </location>
</feature>
<gene>
    <name evidence="7" type="primary">ISC1</name>
    <name evidence="7" type="ORF">SmJEL517_g04099</name>
</gene>
<dbReference type="InterPro" id="IPR024129">
    <property type="entry name" value="Sphingomy_SMPD4"/>
</dbReference>
<dbReference type="GO" id="GO:0046513">
    <property type="term" value="P:ceramide biosynthetic process"/>
    <property type="evidence" value="ECO:0007669"/>
    <property type="project" value="TreeGrafter"/>
</dbReference>
<feature type="region of interest" description="Disordered" evidence="5">
    <location>
        <begin position="701"/>
        <end position="767"/>
    </location>
</feature>
<comment type="caution">
    <text evidence="7">The sequence shown here is derived from an EMBL/GenBank/DDBJ whole genome shotgun (WGS) entry which is preliminary data.</text>
</comment>
<dbReference type="Pfam" id="PF14724">
    <property type="entry name" value="mit_SMPDase"/>
    <property type="match status" value="1"/>
</dbReference>
<dbReference type="STRING" id="1806994.A0A507C444"/>
<evidence type="ECO:0000256" key="1">
    <source>
        <dbReference type="ARBA" id="ARBA00004167"/>
    </source>
</evidence>
<feature type="region of interest" description="Disordered" evidence="5">
    <location>
        <begin position="248"/>
        <end position="286"/>
    </location>
</feature>
<dbReference type="GO" id="GO:0046475">
    <property type="term" value="P:glycerophospholipid catabolic process"/>
    <property type="evidence" value="ECO:0007669"/>
    <property type="project" value="TreeGrafter"/>
</dbReference>
<dbReference type="GeneID" id="42005324"/>
<keyword evidence="4 6" id="KW-0472">Membrane</keyword>
<sequence length="1044" mass="115262">MNVTELNRLLQSGKPASDIWNILASNIKQSLDASEYPVFLHSSLPKLCEVLFGGVGARSAYVRQKLSRTDAKGLMDFIAPEGTLMRAIMKSNPDPNALYEIYINLLPIPTQKVLQEVDFSKMPRIYENRVHVKEPAASSSPSKAPVGHLVPALGPMATPRVMLNMFEYYIMCFTYVVTLSTTTNPVEFAMASNPTSTAAEAANAIKHLFEQKTSTSSSSSYLDPIYFDVLQMYLDFYLPRDPKLPPLPNTLTGALTKPAAARPDDGLRARTTGAPVPPPKDAAGVSSAVAGRLQNALHWTTSPTAKPTASGSSQSASSGSASRKKENVYTISLDVAPQKRNDLCHAMSEFVVGACVEYWMSHNDYLEFQNITNRTHVLTYTQPSGHTLKGVMMLIQHVINMDLRSMSRTFSRDTGGQDVYYVCRRNAYSALGSKLYGFLQLALKYWPDDEQFGMIVDMWLTYITPWRVKATGAGVDQEWLLFVAENYVYYAGLLKTFLQRAERFDLASTARPVIDAIAARRTAAIAATAQSGGAAPNPTIKPRPTTTRHHLQLLQRVLSTFTETPHLLDALRDIETTLGSYTEVNTFDRSGLPTMAPVGTPANGGVTPFNSALKRSAGTGGLNMQKQASLLAVSLKFPELGNAGPVIKSSIQALEGTSDWKPIFSGSVDPDVLQRRLALLNRISFETSRLKAYMEQNVTPTRLQPETPREIRRPSFQQVSLMSPGSSISTPSTPTPLYRASALPPSLRSPVPETPGPAPATPGTGNVSPVITPPPQSLYNTLPERPPSDAGALAFIVWIIICSIAIVSRGWEMSLKLWQSVKQETENRSPKKEREQRTQILSQVNTSLEGTSALIRRVWDLAGSSSESAMSVGAALAAESSSVFGGQQQQDGLFNDFWVEEEEEGVSRMYGPNCMYAPEVRADNPTLLTRRGRMQIRKGLRLCDPATLPIRPSARAETMPHTYEFELLVRLTMWMSRQLEIQWDALRETTPYLPKLRFTFLRIFAAKPNLAFFALVYIAWWVVSSFWSWISMGSTTTKIIQLRP</sequence>
<dbReference type="EMBL" id="QEAO01000025">
    <property type="protein sequence ID" value="TPX32884.1"/>
    <property type="molecule type" value="Genomic_DNA"/>
</dbReference>
<dbReference type="OrthoDB" id="10251508at2759"/>
<dbReference type="PANTHER" id="PTHR12988:SF6">
    <property type="entry name" value="SPHINGOMYELIN PHOSPHODIESTERASE 4"/>
    <property type="match status" value="1"/>
</dbReference>
<organism evidence="7 8">
    <name type="scientific">Synchytrium microbalum</name>
    <dbReference type="NCBI Taxonomy" id="1806994"/>
    <lineage>
        <taxon>Eukaryota</taxon>
        <taxon>Fungi</taxon>
        <taxon>Fungi incertae sedis</taxon>
        <taxon>Chytridiomycota</taxon>
        <taxon>Chytridiomycota incertae sedis</taxon>
        <taxon>Chytridiomycetes</taxon>
        <taxon>Synchytriales</taxon>
        <taxon>Synchytriaceae</taxon>
        <taxon>Synchytrium</taxon>
    </lineage>
</organism>
<dbReference type="GO" id="GO:0016020">
    <property type="term" value="C:membrane"/>
    <property type="evidence" value="ECO:0007669"/>
    <property type="project" value="UniProtKB-SubCell"/>
</dbReference>
<evidence type="ECO:0000313" key="7">
    <source>
        <dbReference type="EMBL" id="TPX32884.1"/>
    </source>
</evidence>
<evidence type="ECO:0000256" key="5">
    <source>
        <dbReference type="SAM" id="MobiDB-lite"/>
    </source>
</evidence>
<proteinExistence type="predicted"/>
<evidence type="ECO:0000313" key="8">
    <source>
        <dbReference type="Proteomes" id="UP000319731"/>
    </source>
</evidence>
<keyword evidence="3 6" id="KW-1133">Transmembrane helix</keyword>
<keyword evidence="8" id="KW-1185">Reference proteome</keyword>
<dbReference type="GO" id="GO:0006685">
    <property type="term" value="P:sphingomyelin catabolic process"/>
    <property type="evidence" value="ECO:0007669"/>
    <property type="project" value="TreeGrafter"/>
</dbReference>
<accession>A0A507C444</accession>